<reference evidence="1" key="1">
    <citation type="submission" date="2022-03" db="EMBL/GenBank/DDBJ databases">
        <title>Complete Genome Sequence of Staphylococcus edaphicus strain CCM 8731.</title>
        <authorList>
            <person name="Rimmer C.O."/>
            <person name="Thomas J.C."/>
        </authorList>
    </citation>
    <scope>NUCLEOTIDE SEQUENCE</scope>
    <source>
        <strain evidence="1">CCM 8731</strain>
    </source>
</reference>
<dbReference type="RefSeq" id="WP_238597586.1">
    <property type="nucleotide sequence ID" value="NZ_CP093217.1"/>
</dbReference>
<protein>
    <submittedName>
        <fullName evidence="1">Uncharacterized protein</fullName>
    </submittedName>
</protein>
<dbReference type="EMBL" id="CP093217">
    <property type="protein sequence ID" value="UQW81583.1"/>
    <property type="molecule type" value="Genomic_DNA"/>
</dbReference>
<name>A0ABY4QAR3_9STAP</name>
<organism evidence="1 2">
    <name type="scientific">Staphylococcus edaphicus</name>
    <dbReference type="NCBI Taxonomy" id="1955013"/>
    <lineage>
        <taxon>Bacteria</taxon>
        <taxon>Bacillati</taxon>
        <taxon>Bacillota</taxon>
        <taxon>Bacilli</taxon>
        <taxon>Bacillales</taxon>
        <taxon>Staphylococcaceae</taxon>
        <taxon>Staphylococcus</taxon>
    </lineage>
</organism>
<evidence type="ECO:0000313" key="1">
    <source>
        <dbReference type="EMBL" id="UQW81583.1"/>
    </source>
</evidence>
<sequence>MDNIFLENLKEILEPYDDIESSKDGFVFGGYIDWPSLDDYEDFQVEEVMSLLGIDIPFGSSINPFEFYEILKIIQNSEEELYEAICDEAIIIKEDEEVSTEDFINSIMDYEVQIPTVDRLKSSITELFEKYGIPQGLHYEYDEGMAESSKYWPLEMDEDLYFIKQINFNEYKNEIDKIKSKILNEEDELVKKSLMLTIFVLSESYVSSLIVSNLPERDENLIDKAYEKIIQQYISGNIRTRKGRKGLVKKFYNTDIPEMPHTKLRDALAHEINKVDLKNNRFKYDNSRGNRNENIIEVSIDEIINELEQWFLNLEFP</sequence>
<dbReference type="Proteomes" id="UP001056588">
    <property type="component" value="Chromosome"/>
</dbReference>
<keyword evidence="2" id="KW-1185">Reference proteome</keyword>
<proteinExistence type="predicted"/>
<accession>A0ABY4QAR3</accession>
<gene>
    <name evidence="1" type="ORF">MNY58_00190</name>
</gene>
<evidence type="ECO:0000313" key="2">
    <source>
        <dbReference type="Proteomes" id="UP001056588"/>
    </source>
</evidence>